<evidence type="ECO:0000259" key="2">
    <source>
        <dbReference type="Pfam" id="PF20906"/>
    </source>
</evidence>
<dbReference type="SUPFAM" id="SSF160991">
    <property type="entry name" value="CV3147-like"/>
    <property type="match status" value="1"/>
</dbReference>
<dbReference type="Gene3D" id="2.40.390.10">
    <property type="entry name" value="CV3147-like"/>
    <property type="match status" value="1"/>
</dbReference>
<dbReference type="Pfam" id="PF06032">
    <property type="entry name" value="S-Me-THD_N"/>
    <property type="match status" value="1"/>
</dbReference>
<proteinExistence type="predicted"/>
<protein>
    <recommendedName>
        <fullName evidence="5">DUF917 domain-containing protein</fullName>
    </recommendedName>
</protein>
<dbReference type="Gene3D" id="3.40.1610.10">
    <property type="entry name" value="CV3147-like domain"/>
    <property type="match status" value="1"/>
</dbReference>
<evidence type="ECO:0008006" key="5">
    <source>
        <dbReference type="Google" id="ProtNLM"/>
    </source>
</evidence>
<sequence length="371" mass="37577">MTPVSRDLGVDDLPDLVGGLLLLGSGGGGDPRILAAATARQLRDAPVRGIGLDDLDADDLVVAVGYIGSTSVLREKLPSGTELAEAVEALTRWTGTPPAALMALEMAGVNGLAPLSAASTLGLPLLDADLTGRALPRIDQSSLVVSGRAISPCAVTEPGGRTMLLDGVTPAEVEGLLRLVIAHSSGWAAFALPPQRAADLRATAIPGTAERALGLGRALREADRAGTPAGLAAAVGGTLLGHGRIVDVVTTPRPGRFDVTTVSVVDETTGAVIRLEAENEFVIALVDGRPVATVPDLIAVIGVPGTSVAGARVLLVDDARPGARVVVMALDAPAWWTATPERRAAVSPAAFGFGRVDVDANADASASEARA</sequence>
<name>A0A251YD83_9MICO</name>
<comment type="caution">
    <text evidence="3">The sequence shown here is derived from an EMBL/GenBank/DDBJ whole genome shotgun (WGS) entry which is preliminary data.</text>
</comment>
<dbReference type="InterPro" id="IPR048350">
    <property type="entry name" value="S-Me-THD-like_C"/>
</dbReference>
<organism evidence="3 4">
    <name type="scientific">Clavibacter michiganensis</name>
    <dbReference type="NCBI Taxonomy" id="28447"/>
    <lineage>
        <taxon>Bacteria</taxon>
        <taxon>Bacillati</taxon>
        <taxon>Actinomycetota</taxon>
        <taxon>Actinomycetes</taxon>
        <taxon>Micrococcales</taxon>
        <taxon>Microbacteriaceae</taxon>
        <taxon>Clavibacter</taxon>
    </lineage>
</organism>
<dbReference type="InterPro" id="IPR010318">
    <property type="entry name" value="S-Me-THD_N"/>
</dbReference>
<evidence type="ECO:0000259" key="1">
    <source>
        <dbReference type="Pfam" id="PF06032"/>
    </source>
</evidence>
<evidence type="ECO:0000313" key="3">
    <source>
        <dbReference type="EMBL" id="OUE22197.1"/>
    </source>
</evidence>
<dbReference type="InterPro" id="IPR027479">
    <property type="entry name" value="S-Me-THD_N_sf"/>
</dbReference>
<dbReference type="Pfam" id="PF20906">
    <property type="entry name" value="S-Me-THD_C"/>
    <property type="match status" value="1"/>
</dbReference>
<gene>
    <name evidence="3" type="ORF">BFL34_00239</name>
</gene>
<dbReference type="InterPro" id="IPR024071">
    <property type="entry name" value="S-Me-THD_C_sf"/>
</dbReference>
<evidence type="ECO:0000313" key="4">
    <source>
        <dbReference type="Proteomes" id="UP000194837"/>
    </source>
</evidence>
<accession>A0A251YD83</accession>
<dbReference type="EMBL" id="MDJW01000004">
    <property type="protein sequence ID" value="OUE22197.1"/>
    <property type="molecule type" value="Genomic_DNA"/>
</dbReference>
<dbReference type="Proteomes" id="UP000194837">
    <property type="component" value="Unassembled WGS sequence"/>
</dbReference>
<feature type="domain" description="S-Me-THD-like C-terminal" evidence="2">
    <location>
        <begin position="171"/>
        <end position="357"/>
    </location>
</feature>
<dbReference type="AlphaFoldDB" id="A0A251YD83"/>
<feature type="domain" description="S-Me-THD N-terminal" evidence="1">
    <location>
        <begin position="11"/>
        <end position="166"/>
    </location>
</feature>
<reference evidence="3 4" key="1">
    <citation type="submission" date="2016-08" db="EMBL/GenBank/DDBJ databases">
        <title>Genome sequence of Clavibacter michiganensis spp strain CFBP7494.</title>
        <authorList>
            <person name="Thapa S.P."/>
            <person name="Coaker G."/>
            <person name="Jacques M.-A."/>
        </authorList>
    </citation>
    <scope>NUCLEOTIDE SEQUENCE [LARGE SCALE GENOMIC DNA]</scope>
    <source>
        <strain evidence="3">CFBP7494</strain>
    </source>
</reference>